<reference evidence="1 2" key="1">
    <citation type="submission" date="2014-04" db="EMBL/GenBank/DDBJ databases">
        <authorList>
            <consortium name="DOE Joint Genome Institute"/>
            <person name="Kuo A."/>
            <person name="Kohler A."/>
            <person name="Costa M.D."/>
            <person name="Nagy L.G."/>
            <person name="Floudas D."/>
            <person name="Copeland A."/>
            <person name="Barry K.W."/>
            <person name="Cichocki N."/>
            <person name="Veneault-Fourrey C."/>
            <person name="LaButti K."/>
            <person name="Lindquist E.A."/>
            <person name="Lipzen A."/>
            <person name="Lundell T."/>
            <person name="Morin E."/>
            <person name="Murat C."/>
            <person name="Sun H."/>
            <person name="Tunlid A."/>
            <person name="Henrissat B."/>
            <person name="Grigoriev I.V."/>
            <person name="Hibbett D.S."/>
            <person name="Martin F."/>
            <person name="Nordberg H.P."/>
            <person name="Cantor M.N."/>
            <person name="Hua S.X."/>
        </authorList>
    </citation>
    <scope>NUCLEOTIDE SEQUENCE [LARGE SCALE GENOMIC DNA]</scope>
    <source>
        <strain evidence="1 2">441</strain>
    </source>
</reference>
<gene>
    <name evidence="1" type="ORF">PISMIDRAFT_271919</name>
</gene>
<evidence type="ECO:0000313" key="1">
    <source>
        <dbReference type="EMBL" id="KIK26305.1"/>
    </source>
</evidence>
<dbReference type="Proteomes" id="UP000054018">
    <property type="component" value="Unassembled WGS sequence"/>
</dbReference>
<name>A0A0C9YMR0_9AGAM</name>
<evidence type="ECO:0000313" key="2">
    <source>
        <dbReference type="Proteomes" id="UP000054018"/>
    </source>
</evidence>
<dbReference type="EMBL" id="KN833702">
    <property type="protein sequence ID" value="KIK26305.1"/>
    <property type="molecule type" value="Genomic_DNA"/>
</dbReference>
<dbReference type="HOGENOM" id="CLU_2469946_0_0_1"/>
<organism evidence="1 2">
    <name type="scientific">Pisolithus microcarpus 441</name>
    <dbReference type="NCBI Taxonomy" id="765257"/>
    <lineage>
        <taxon>Eukaryota</taxon>
        <taxon>Fungi</taxon>
        <taxon>Dikarya</taxon>
        <taxon>Basidiomycota</taxon>
        <taxon>Agaricomycotina</taxon>
        <taxon>Agaricomycetes</taxon>
        <taxon>Agaricomycetidae</taxon>
        <taxon>Boletales</taxon>
        <taxon>Sclerodermatineae</taxon>
        <taxon>Pisolithaceae</taxon>
        <taxon>Pisolithus</taxon>
    </lineage>
</organism>
<protein>
    <submittedName>
        <fullName evidence="1">Uncharacterized protein</fullName>
    </submittedName>
</protein>
<reference evidence="2" key="2">
    <citation type="submission" date="2015-01" db="EMBL/GenBank/DDBJ databases">
        <title>Evolutionary Origins and Diversification of the Mycorrhizal Mutualists.</title>
        <authorList>
            <consortium name="DOE Joint Genome Institute"/>
            <consortium name="Mycorrhizal Genomics Consortium"/>
            <person name="Kohler A."/>
            <person name="Kuo A."/>
            <person name="Nagy L.G."/>
            <person name="Floudas D."/>
            <person name="Copeland A."/>
            <person name="Barry K.W."/>
            <person name="Cichocki N."/>
            <person name="Veneault-Fourrey C."/>
            <person name="LaButti K."/>
            <person name="Lindquist E.A."/>
            <person name="Lipzen A."/>
            <person name="Lundell T."/>
            <person name="Morin E."/>
            <person name="Murat C."/>
            <person name="Riley R."/>
            <person name="Ohm R."/>
            <person name="Sun H."/>
            <person name="Tunlid A."/>
            <person name="Henrissat B."/>
            <person name="Grigoriev I.V."/>
            <person name="Hibbett D.S."/>
            <person name="Martin F."/>
        </authorList>
    </citation>
    <scope>NUCLEOTIDE SEQUENCE [LARGE SCALE GENOMIC DNA]</scope>
    <source>
        <strain evidence="2">441</strain>
    </source>
</reference>
<dbReference type="AlphaFoldDB" id="A0A0C9YMR0"/>
<accession>A0A0C9YMR0</accession>
<proteinExistence type="predicted"/>
<sequence>MGFTLPASFAFLQVGSTQNAFNPSILAVGRNPTHTSYFDDTSKSFVRFIAVVLQSFNVQRSTLQLRKPRAGLIKRTRLRNRSRARSCH</sequence>
<keyword evidence="2" id="KW-1185">Reference proteome</keyword>